<accession>A0ABD1NB91</accession>
<dbReference type="InterPro" id="IPR051837">
    <property type="entry name" value="SortingNexin/PXDomain-PKLike"/>
</dbReference>
<organism evidence="4 5">
    <name type="scientific">Flemingia macrophylla</name>
    <dbReference type="NCBI Taxonomy" id="520843"/>
    <lineage>
        <taxon>Eukaryota</taxon>
        <taxon>Viridiplantae</taxon>
        <taxon>Streptophyta</taxon>
        <taxon>Embryophyta</taxon>
        <taxon>Tracheophyta</taxon>
        <taxon>Spermatophyta</taxon>
        <taxon>Magnoliopsida</taxon>
        <taxon>eudicotyledons</taxon>
        <taxon>Gunneridae</taxon>
        <taxon>Pentapetalae</taxon>
        <taxon>rosids</taxon>
        <taxon>fabids</taxon>
        <taxon>Fabales</taxon>
        <taxon>Fabaceae</taxon>
        <taxon>Papilionoideae</taxon>
        <taxon>50 kb inversion clade</taxon>
        <taxon>NPAAA clade</taxon>
        <taxon>indigoferoid/millettioid clade</taxon>
        <taxon>Phaseoleae</taxon>
        <taxon>Flemingia</taxon>
    </lineage>
</organism>
<sequence length="153" mass="17651">MEDAIDDWLVRQIHWLRREETVAQGIRWVQNVLWPGGTFFLKVETPRMSSDSDQKLFQSGGSNFTKSESESFEQELEAARRASDIKKLLFDSVPTTLVSLIGHKQYRRCARDIYYFSQSNICVKQLGYAILELALVTIFPEIRNVVLSIHQPA</sequence>
<comment type="subcellular location">
    <subcellularLocation>
        <location evidence="1">Cytoplasm</location>
    </subcellularLocation>
</comment>
<evidence type="ECO:0000259" key="3">
    <source>
        <dbReference type="Pfam" id="PF08628"/>
    </source>
</evidence>
<evidence type="ECO:0000256" key="1">
    <source>
        <dbReference type="ARBA" id="ARBA00004496"/>
    </source>
</evidence>
<dbReference type="GO" id="GO:0005737">
    <property type="term" value="C:cytoplasm"/>
    <property type="evidence" value="ECO:0007669"/>
    <property type="project" value="UniProtKB-SubCell"/>
</dbReference>
<dbReference type="InterPro" id="IPR013937">
    <property type="entry name" value="Sorting_nexin_C"/>
</dbReference>
<dbReference type="Pfam" id="PF08628">
    <property type="entry name" value="Nexin_C"/>
    <property type="match status" value="1"/>
</dbReference>
<keyword evidence="2" id="KW-0963">Cytoplasm</keyword>
<dbReference type="Proteomes" id="UP001603857">
    <property type="component" value="Unassembled WGS sequence"/>
</dbReference>
<evidence type="ECO:0000313" key="4">
    <source>
        <dbReference type="EMBL" id="KAL2344868.1"/>
    </source>
</evidence>
<reference evidence="4 5" key="1">
    <citation type="submission" date="2024-08" db="EMBL/GenBank/DDBJ databases">
        <title>Insights into the chromosomal genome structure of Flemingia macrophylla.</title>
        <authorList>
            <person name="Ding Y."/>
            <person name="Zhao Y."/>
            <person name="Bi W."/>
            <person name="Wu M."/>
            <person name="Zhao G."/>
            <person name="Gong Y."/>
            <person name="Li W."/>
            <person name="Zhang P."/>
        </authorList>
    </citation>
    <scope>NUCLEOTIDE SEQUENCE [LARGE SCALE GENOMIC DNA]</scope>
    <source>
        <strain evidence="4">DYQJB</strain>
        <tissue evidence="4">Leaf</tissue>
    </source>
</reference>
<evidence type="ECO:0000256" key="2">
    <source>
        <dbReference type="ARBA" id="ARBA00022490"/>
    </source>
</evidence>
<keyword evidence="5" id="KW-1185">Reference proteome</keyword>
<comment type="caution">
    <text evidence="4">The sequence shown here is derived from an EMBL/GenBank/DDBJ whole genome shotgun (WGS) entry which is preliminary data.</text>
</comment>
<evidence type="ECO:0000313" key="5">
    <source>
        <dbReference type="Proteomes" id="UP001603857"/>
    </source>
</evidence>
<name>A0ABD1NB91_9FABA</name>
<gene>
    <name evidence="4" type="ORF">Fmac_006153</name>
</gene>
<dbReference type="PANTHER" id="PTHR22999:SF23">
    <property type="entry name" value="SORTING NEXIN-16"/>
    <property type="match status" value="1"/>
</dbReference>
<feature type="domain" description="Sorting nexin C-terminal" evidence="3">
    <location>
        <begin position="1"/>
        <end position="119"/>
    </location>
</feature>
<dbReference type="EMBL" id="JBGMDY010000002">
    <property type="protein sequence ID" value="KAL2344868.1"/>
    <property type="molecule type" value="Genomic_DNA"/>
</dbReference>
<dbReference type="AlphaFoldDB" id="A0ABD1NB91"/>
<dbReference type="PANTHER" id="PTHR22999">
    <property type="entry name" value="PX SERINE/THREONINE KINASE PXK"/>
    <property type="match status" value="1"/>
</dbReference>
<proteinExistence type="predicted"/>
<protein>
    <recommendedName>
        <fullName evidence="3">Sorting nexin C-terminal domain-containing protein</fullName>
    </recommendedName>
</protein>